<keyword evidence="10" id="KW-0479">Metal-binding</keyword>
<comment type="activity regulation">
    <text evidence="10">Na(+) is not transported, but it plays an essential structural role and its presence is essential for fluoride channel function.</text>
</comment>
<protein>
    <recommendedName>
        <fullName evidence="10">Fluoride-specific ion channel FluC</fullName>
    </recommendedName>
</protein>
<gene>
    <name evidence="10" type="primary">fluC</name>
    <name evidence="10" type="synonym">crcB</name>
    <name evidence="11" type="ORF">DV701_15670</name>
</gene>
<evidence type="ECO:0000256" key="8">
    <source>
        <dbReference type="ARBA" id="ARBA00035585"/>
    </source>
</evidence>
<evidence type="ECO:0000256" key="3">
    <source>
        <dbReference type="ARBA" id="ARBA00022692"/>
    </source>
</evidence>
<keyword evidence="10" id="KW-0813">Transport</keyword>
<evidence type="ECO:0000256" key="6">
    <source>
        <dbReference type="ARBA" id="ARBA00023303"/>
    </source>
</evidence>
<comment type="subcellular location">
    <subcellularLocation>
        <location evidence="1 10">Cell membrane</location>
        <topology evidence="1 10">Multi-pass membrane protein</topology>
    </subcellularLocation>
</comment>
<feature type="binding site" evidence="10">
    <location>
        <position position="96"/>
    </location>
    <ligand>
        <name>Na(+)</name>
        <dbReference type="ChEBI" id="CHEBI:29101"/>
        <note>structural</note>
    </ligand>
</feature>
<organism evidence="11 12">
    <name type="scientific">Ornithinimicrobium avium</name>
    <dbReference type="NCBI Taxonomy" id="2283195"/>
    <lineage>
        <taxon>Bacteria</taxon>
        <taxon>Bacillati</taxon>
        <taxon>Actinomycetota</taxon>
        <taxon>Actinomycetes</taxon>
        <taxon>Micrococcales</taxon>
        <taxon>Ornithinimicrobiaceae</taxon>
        <taxon>Ornithinimicrobium</taxon>
    </lineage>
</organism>
<name>A0A345NQQ2_9MICO</name>
<evidence type="ECO:0000256" key="5">
    <source>
        <dbReference type="ARBA" id="ARBA00023136"/>
    </source>
</evidence>
<dbReference type="RefSeq" id="WP_114929653.1">
    <property type="nucleotide sequence ID" value="NZ_CP031229.1"/>
</dbReference>
<evidence type="ECO:0000256" key="4">
    <source>
        <dbReference type="ARBA" id="ARBA00022989"/>
    </source>
</evidence>
<keyword evidence="2 10" id="KW-1003">Cell membrane</keyword>
<dbReference type="InterPro" id="IPR003691">
    <property type="entry name" value="FluC"/>
</dbReference>
<feature type="binding site" evidence="10">
    <location>
        <position position="93"/>
    </location>
    <ligand>
        <name>Na(+)</name>
        <dbReference type="ChEBI" id="CHEBI:29101"/>
        <note>structural</note>
    </ligand>
</feature>
<dbReference type="GO" id="GO:0046872">
    <property type="term" value="F:metal ion binding"/>
    <property type="evidence" value="ECO:0007669"/>
    <property type="project" value="UniProtKB-KW"/>
</dbReference>
<keyword evidence="6 10" id="KW-0407">Ion channel</keyword>
<accession>A0A345NQQ2</accession>
<dbReference type="KEGG" id="orn:DV701_15670"/>
<evidence type="ECO:0000256" key="10">
    <source>
        <dbReference type="HAMAP-Rule" id="MF_00454"/>
    </source>
</evidence>
<evidence type="ECO:0000313" key="11">
    <source>
        <dbReference type="EMBL" id="AXH97360.1"/>
    </source>
</evidence>
<comment type="similarity">
    <text evidence="7 10">Belongs to the fluoride channel Fluc/FEX (TC 1.A.43) family.</text>
</comment>
<dbReference type="Pfam" id="PF02537">
    <property type="entry name" value="CRCB"/>
    <property type="match status" value="1"/>
</dbReference>
<keyword evidence="3 10" id="KW-0812">Transmembrane</keyword>
<evidence type="ECO:0000256" key="2">
    <source>
        <dbReference type="ARBA" id="ARBA00022475"/>
    </source>
</evidence>
<evidence type="ECO:0000313" key="12">
    <source>
        <dbReference type="Proteomes" id="UP000253790"/>
    </source>
</evidence>
<dbReference type="Proteomes" id="UP000253790">
    <property type="component" value="Chromosome"/>
</dbReference>
<keyword evidence="12" id="KW-1185">Reference proteome</keyword>
<dbReference type="GO" id="GO:0062054">
    <property type="term" value="F:fluoride channel activity"/>
    <property type="evidence" value="ECO:0007669"/>
    <property type="project" value="UniProtKB-UniRule"/>
</dbReference>
<dbReference type="EMBL" id="CP031229">
    <property type="protein sequence ID" value="AXH97360.1"/>
    <property type="molecule type" value="Genomic_DNA"/>
</dbReference>
<dbReference type="GO" id="GO:0005886">
    <property type="term" value="C:plasma membrane"/>
    <property type="evidence" value="ECO:0007669"/>
    <property type="project" value="UniProtKB-SubCell"/>
</dbReference>
<keyword evidence="10" id="KW-0915">Sodium</keyword>
<proteinExistence type="inferred from homology"/>
<comment type="catalytic activity">
    <reaction evidence="8">
        <text>fluoride(in) = fluoride(out)</text>
        <dbReference type="Rhea" id="RHEA:76159"/>
        <dbReference type="ChEBI" id="CHEBI:17051"/>
    </reaction>
    <physiologicalReaction direction="left-to-right" evidence="8">
        <dbReference type="Rhea" id="RHEA:76160"/>
    </physiologicalReaction>
</comment>
<sequence>MTPADPQGLDPRPSHLRPSHLGLVLVGGTVGTGAREALTLALPPVDGVPWTVLGINVGGALLLGLLLDPLARRGPGSGGARTLRLLLGTGALGGFTTYSALATATATLVGDGRPATGLVYAAATLLLGALATWAGVALAAAGRGPSGRAVAR</sequence>
<feature type="transmembrane region" description="Helical" evidence="10">
    <location>
        <begin position="118"/>
        <end position="142"/>
    </location>
</feature>
<dbReference type="GO" id="GO:0140114">
    <property type="term" value="P:cellular detoxification of fluoride"/>
    <property type="evidence" value="ECO:0007669"/>
    <property type="project" value="UniProtKB-UniRule"/>
</dbReference>
<keyword evidence="4 10" id="KW-1133">Transmembrane helix</keyword>
<feature type="transmembrane region" description="Helical" evidence="10">
    <location>
        <begin position="83"/>
        <end position="106"/>
    </location>
</feature>
<evidence type="ECO:0000256" key="7">
    <source>
        <dbReference type="ARBA" id="ARBA00035120"/>
    </source>
</evidence>
<reference evidence="11 12" key="1">
    <citation type="submission" date="2018-07" db="EMBL/GenBank/DDBJ databases">
        <title>Complete genome sequencing of Ornithinimicrobium sp. AMA3305.</title>
        <authorList>
            <person name="Bae J.-W."/>
        </authorList>
    </citation>
    <scope>NUCLEOTIDE SEQUENCE [LARGE SCALE GENOMIC DNA]</scope>
    <source>
        <strain evidence="11 12">AMA3305</strain>
    </source>
</reference>
<evidence type="ECO:0000256" key="1">
    <source>
        <dbReference type="ARBA" id="ARBA00004651"/>
    </source>
</evidence>
<feature type="transmembrane region" description="Helical" evidence="10">
    <location>
        <begin position="48"/>
        <end position="71"/>
    </location>
</feature>
<evidence type="ECO:0000256" key="9">
    <source>
        <dbReference type="ARBA" id="ARBA00049940"/>
    </source>
</evidence>
<dbReference type="AlphaFoldDB" id="A0A345NQQ2"/>
<keyword evidence="10" id="KW-0406">Ion transport</keyword>
<keyword evidence="5 10" id="KW-0472">Membrane</keyword>
<dbReference type="HAMAP" id="MF_00454">
    <property type="entry name" value="FluC"/>
    <property type="match status" value="1"/>
</dbReference>
<comment type="function">
    <text evidence="9 10">Fluoride-specific ion channel. Important for reducing fluoride concentration in the cell, thus reducing its toxicity.</text>
</comment>